<keyword evidence="1" id="KW-0808">Transferase</keyword>
<accession>A0AC61RVA7</accession>
<gene>
    <name evidence="1" type="ORF">E5329_14105</name>
</gene>
<evidence type="ECO:0000313" key="2">
    <source>
        <dbReference type="Proteomes" id="UP000304953"/>
    </source>
</evidence>
<organism evidence="1 2">
    <name type="scientific">Petralouisia muris</name>
    <dbReference type="NCBI Taxonomy" id="3032872"/>
    <lineage>
        <taxon>Bacteria</taxon>
        <taxon>Bacillati</taxon>
        <taxon>Bacillota</taxon>
        <taxon>Clostridia</taxon>
        <taxon>Lachnospirales</taxon>
        <taxon>Lachnospiraceae</taxon>
        <taxon>Petralouisia</taxon>
    </lineage>
</organism>
<proteinExistence type="predicted"/>
<protein>
    <submittedName>
        <fullName evidence="1">HAMP domain-containing histidine kinase</fullName>
    </submittedName>
</protein>
<dbReference type="Proteomes" id="UP000304953">
    <property type="component" value="Unassembled WGS sequence"/>
</dbReference>
<sequence>MTKIRYSAGLKIIAVAANLVFSVILVLSVMMLVVLFQKDILDFGDLKNKSFESSSAFFSKFQESEEEILNFIDLRKKFETDGSYDSEKEVGIWDYYASREIPGRMGKSKDGNRLQYYLGDLSEWSRGYQKAEYEFVSEYTIDQRIRLKQNVYKDGVSILSEEKTVSTLEEMTTELQEIIVQNVEHYYGGSYSISVVQEGKTYSETTVFPEDEKAYSEDDLPEDEKAYSEDDLPEDEKMEKMIQKVRNGKLYELKGDELILLLGSMDMMNLNTVVSYEFVEEDYLPVNGVGIWENFMKGEYTMNRMCNAYAALEYTLANIGEEISKYKRCLNLYNLSENGTNVSYWISRGNEDTIYTNIKEPLNIGFAEYGEKKGKYVYYRENDIRLETNVKGMEDVFYSFLEPKYGGKGNVLFVCVDTAFPNEDEFKRARDEFTGMRPWIYISLLGAALSLVICLICLIYLSMAAGRREEEEKIYLNLFDQIPTEVLYFLVVSAGSTCFLLFGRIFYQFSSEELTGLMLASGILSFFSGTVFLSFYLSFVRRIRAGVLWKRSILYWFVHGIGLLFLTRKSSAKMLILFGMHLLFCFALWSGILSNMYDEEVIMLILAGFILLSCVEAVLIIREGVQRNKVLEGIRKISGGDLEYKIAAEELSGDNKCVAEAVNTIGDGLFHAVDDSMRNEHLKADLITNVSHDIKTPLTSIINYVDLLKREDLQNERVQGYIAVLDSKSQRLKQLTEDLVEASKVSSGNIKLEMERINLVELVHQTEGEFDERFQVRNLTVVSKLPRKPVIILADGRRIWRVLENLYSNVAKYAMEHTRVYVDMEADGNRVRFSVKNISENPLNIHAEELTERFIRGDISRSTEGSGLGLSIAKSLTELMNGTFEIYLDGDLFKATVSFPQEPEILKLPDGTGV</sequence>
<keyword evidence="1" id="KW-0418">Kinase</keyword>
<reference evidence="1" key="1">
    <citation type="submission" date="2019-04" db="EMBL/GenBank/DDBJ databases">
        <title>Microbes associate with the intestines of laboratory mice.</title>
        <authorList>
            <person name="Navarre W."/>
            <person name="Wong E."/>
            <person name="Huang K."/>
            <person name="Tropini C."/>
            <person name="Ng K."/>
            <person name="Yu B."/>
        </authorList>
    </citation>
    <scope>NUCLEOTIDE SEQUENCE</scope>
    <source>
        <strain evidence="1">NM01_1-7b</strain>
    </source>
</reference>
<comment type="caution">
    <text evidence="1">The sequence shown here is derived from an EMBL/GenBank/DDBJ whole genome shotgun (WGS) entry which is preliminary data.</text>
</comment>
<dbReference type="EMBL" id="SRYA01000027">
    <property type="protein sequence ID" value="TGY95551.1"/>
    <property type="molecule type" value="Genomic_DNA"/>
</dbReference>
<keyword evidence="2" id="KW-1185">Reference proteome</keyword>
<evidence type="ECO:0000313" key="1">
    <source>
        <dbReference type="EMBL" id="TGY95551.1"/>
    </source>
</evidence>
<name>A0AC61RVA7_9FIRM</name>